<dbReference type="InterPro" id="IPR045093">
    <property type="entry name" value="Cullin"/>
</dbReference>
<dbReference type="SUPFAM" id="SSF74788">
    <property type="entry name" value="Cullin repeat-like"/>
    <property type="match status" value="1"/>
</dbReference>
<dbReference type="InterPro" id="IPR036388">
    <property type="entry name" value="WH-like_DNA-bd_sf"/>
</dbReference>
<organism evidence="7 8">
    <name type="scientific">Rhipicephalus microplus</name>
    <name type="common">Cattle tick</name>
    <name type="synonym">Boophilus microplus</name>
    <dbReference type="NCBI Taxonomy" id="6941"/>
    <lineage>
        <taxon>Eukaryota</taxon>
        <taxon>Metazoa</taxon>
        <taxon>Ecdysozoa</taxon>
        <taxon>Arthropoda</taxon>
        <taxon>Chelicerata</taxon>
        <taxon>Arachnida</taxon>
        <taxon>Acari</taxon>
        <taxon>Parasitiformes</taxon>
        <taxon>Ixodida</taxon>
        <taxon>Ixodoidea</taxon>
        <taxon>Ixodidae</taxon>
        <taxon>Rhipicephalinae</taxon>
        <taxon>Rhipicephalus</taxon>
        <taxon>Boophilus</taxon>
    </lineage>
</organism>
<dbReference type="GO" id="GO:0031625">
    <property type="term" value="F:ubiquitin protein ligase binding"/>
    <property type="evidence" value="ECO:0007669"/>
    <property type="project" value="InterPro"/>
</dbReference>
<gene>
    <name evidence="7" type="ORF">HPB51_023237</name>
</gene>
<dbReference type="Pfam" id="PF00888">
    <property type="entry name" value="Cullin"/>
    <property type="match status" value="1"/>
</dbReference>
<protein>
    <recommendedName>
        <fullName evidence="6">Cullin family profile domain-containing protein</fullName>
    </recommendedName>
</protein>
<dbReference type="AlphaFoldDB" id="A0A9J6ED40"/>
<dbReference type="VEuPathDB" id="VectorBase:LOC119165099"/>
<dbReference type="Gene3D" id="1.20.1310.10">
    <property type="entry name" value="Cullin Repeats"/>
    <property type="match status" value="2"/>
</dbReference>
<dbReference type="InterPro" id="IPR036390">
    <property type="entry name" value="WH_DNA-bd_sf"/>
</dbReference>
<evidence type="ECO:0000313" key="8">
    <source>
        <dbReference type="Proteomes" id="UP000821866"/>
    </source>
</evidence>
<dbReference type="Gene3D" id="3.30.230.130">
    <property type="entry name" value="Cullin, Chain C, Domain 2"/>
    <property type="match status" value="1"/>
</dbReference>
<dbReference type="SMART" id="SM00182">
    <property type="entry name" value="CULLIN"/>
    <property type="match status" value="1"/>
</dbReference>
<dbReference type="Proteomes" id="UP000821866">
    <property type="component" value="Chromosome 3"/>
</dbReference>
<evidence type="ECO:0000313" key="7">
    <source>
        <dbReference type="EMBL" id="KAH8032127.1"/>
    </source>
</evidence>
<dbReference type="FunFam" id="1.10.10.10:FF:000014">
    <property type="entry name" value="Cullin 1"/>
    <property type="match status" value="1"/>
</dbReference>
<dbReference type="Pfam" id="PF10557">
    <property type="entry name" value="Cullin_Nedd8"/>
    <property type="match status" value="1"/>
</dbReference>
<dbReference type="InterPro" id="IPR016158">
    <property type="entry name" value="Cullin_homology"/>
</dbReference>
<name>A0A9J6ED40_RHIMP</name>
<dbReference type="Pfam" id="PF26557">
    <property type="entry name" value="Cullin_AB"/>
    <property type="match status" value="1"/>
</dbReference>
<dbReference type="OrthoDB" id="27073at2759"/>
<dbReference type="GO" id="GO:0006511">
    <property type="term" value="P:ubiquitin-dependent protein catabolic process"/>
    <property type="evidence" value="ECO:0007669"/>
    <property type="project" value="InterPro"/>
</dbReference>
<dbReference type="InterPro" id="IPR059120">
    <property type="entry name" value="Cullin-like_AB"/>
</dbReference>
<keyword evidence="8" id="KW-1185">Reference proteome</keyword>
<evidence type="ECO:0000256" key="1">
    <source>
        <dbReference type="ARBA" id="ARBA00006019"/>
    </source>
</evidence>
<dbReference type="PROSITE" id="PS50069">
    <property type="entry name" value="CULLIN_2"/>
    <property type="match status" value="1"/>
</dbReference>
<keyword evidence="2" id="KW-1017">Isopeptide bond</keyword>
<reference evidence="7" key="1">
    <citation type="journal article" date="2020" name="Cell">
        <title>Large-Scale Comparative Analyses of Tick Genomes Elucidate Their Genetic Diversity and Vector Capacities.</title>
        <authorList>
            <consortium name="Tick Genome and Microbiome Consortium (TIGMIC)"/>
            <person name="Jia N."/>
            <person name="Wang J."/>
            <person name="Shi W."/>
            <person name="Du L."/>
            <person name="Sun Y."/>
            <person name="Zhan W."/>
            <person name="Jiang J.F."/>
            <person name="Wang Q."/>
            <person name="Zhang B."/>
            <person name="Ji P."/>
            <person name="Bell-Sakyi L."/>
            <person name="Cui X.M."/>
            <person name="Yuan T.T."/>
            <person name="Jiang B.G."/>
            <person name="Yang W.F."/>
            <person name="Lam T.T."/>
            <person name="Chang Q.C."/>
            <person name="Ding S.J."/>
            <person name="Wang X.J."/>
            <person name="Zhu J.G."/>
            <person name="Ruan X.D."/>
            <person name="Zhao L."/>
            <person name="Wei J.T."/>
            <person name="Ye R.Z."/>
            <person name="Que T.C."/>
            <person name="Du C.H."/>
            <person name="Zhou Y.H."/>
            <person name="Cheng J.X."/>
            <person name="Dai P.F."/>
            <person name="Guo W.B."/>
            <person name="Han X.H."/>
            <person name="Huang E.J."/>
            <person name="Li L.F."/>
            <person name="Wei W."/>
            <person name="Gao Y.C."/>
            <person name="Liu J.Z."/>
            <person name="Shao H.Z."/>
            <person name="Wang X."/>
            <person name="Wang C.C."/>
            <person name="Yang T.C."/>
            <person name="Huo Q.B."/>
            <person name="Li W."/>
            <person name="Chen H.Y."/>
            <person name="Chen S.E."/>
            <person name="Zhou L.G."/>
            <person name="Ni X.B."/>
            <person name="Tian J.H."/>
            <person name="Sheng Y."/>
            <person name="Liu T."/>
            <person name="Pan Y.S."/>
            <person name="Xia L.Y."/>
            <person name="Li J."/>
            <person name="Zhao F."/>
            <person name="Cao W.C."/>
        </authorList>
    </citation>
    <scope>NUCLEOTIDE SEQUENCE</scope>
    <source>
        <strain evidence="7">Rmic-2018</strain>
    </source>
</reference>
<reference evidence="7" key="2">
    <citation type="submission" date="2021-09" db="EMBL/GenBank/DDBJ databases">
        <authorList>
            <person name="Jia N."/>
            <person name="Wang J."/>
            <person name="Shi W."/>
            <person name="Du L."/>
            <person name="Sun Y."/>
            <person name="Zhan W."/>
            <person name="Jiang J."/>
            <person name="Wang Q."/>
            <person name="Zhang B."/>
            <person name="Ji P."/>
            <person name="Sakyi L.B."/>
            <person name="Cui X."/>
            <person name="Yuan T."/>
            <person name="Jiang B."/>
            <person name="Yang W."/>
            <person name="Lam T.T.-Y."/>
            <person name="Chang Q."/>
            <person name="Ding S."/>
            <person name="Wang X."/>
            <person name="Zhu J."/>
            <person name="Ruan X."/>
            <person name="Zhao L."/>
            <person name="Wei J."/>
            <person name="Que T."/>
            <person name="Du C."/>
            <person name="Cheng J."/>
            <person name="Dai P."/>
            <person name="Han X."/>
            <person name="Huang E."/>
            <person name="Gao Y."/>
            <person name="Liu J."/>
            <person name="Shao H."/>
            <person name="Ye R."/>
            <person name="Li L."/>
            <person name="Wei W."/>
            <person name="Wang X."/>
            <person name="Wang C."/>
            <person name="Huo Q."/>
            <person name="Li W."/>
            <person name="Guo W."/>
            <person name="Chen H."/>
            <person name="Chen S."/>
            <person name="Zhou L."/>
            <person name="Zhou L."/>
            <person name="Ni X."/>
            <person name="Tian J."/>
            <person name="Zhou Y."/>
            <person name="Sheng Y."/>
            <person name="Liu T."/>
            <person name="Pan Y."/>
            <person name="Xia L."/>
            <person name="Li J."/>
            <person name="Zhao F."/>
            <person name="Cao W."/>
        </authorList>
    </citation>
    <scope>NUCLEOTIDE SEQUENCE</scope>
    <source>
        <strain evidence="7">Rmic-2018</strain>
        <tissue evidence="7">Larvae</tissue>
    </source>
</reference>
<comment type="similarity">
    <text evidence="1 4 5">Belongs to the cullin family.</text>
</comment>
<dbReference type="Gene3D" id="1.10.10.10">
    <property type="entry name" value="Winged helix-like DNA-binding domain superfamily/Winged helix DNA-binding domain"/>
    <property type="match status" value="1"/>
</dbReference>
<evidence type="ECO:0000256" key="4">
    <source>
        <dbReference type="PROSITE-ProRule" id="PRU00330"/>
    </source>
</evidence>
<feature type="domain" description="Cullin family profile" evidence="6">
    <location>
        <begin position="153"/>
        <end position="375"/>
    </location>
</feature>
<comment type="caution">
    <text evidence="7">The sequence shown here is derived from an EMBL/GenBank/DDBJ whole genome shotgun (WGS) entry which is preliminary data.</text>
</comment>
<evidence type="ECO:0000256" key="2">
    <source>
        <dbReference type="ARBA" id="ARBA00022499"/>
    </source>
</evidence>
<keyword evidence="3" id="KW-0832">Ubl conjugation</keyword>
<dbReference type="InterPro" id="IPR019559">
    <property type="entry name" value="Cullin_neddylation_domain"/>
</dbReference>
<accession>A0A9J6ED40</accession>
<dbReference type="PANTHER" id="PTHR11932">
    <property type="entry name" value="CULLIN"/>
    <property type="match status" value="1"/>
</dbReference>
<dbReference type="InterPro" id="IPR036317">
    <property type="entry name" value="Cullin_homology_sf"/>
</dbReference>
<evidence type="ECO:0000256" key="3">
    <source>
        <dbReference type="ARBA" id="ARBA00022843"/>
    </source>
</evidence>
<dbReference type="SMART" id="SM00884">
    <property type="entry name" value="Cullin_Nedd8"/>
    <property type="match status" value="1"/>
</dbReference>
<evidence type="ECO:0000256" key="5">
    <source>
        <dbReference type="RuleBase" id="RU003829"/>
    </source>
</evidence>
<dbReference type="OMA" id="IMEMENS"/>
<dbReference type="InterPro" id="IPR016159">
    <property type="entry name" value="Cullin_repeat-like_dom_sf"/>
</dbReference>
<dbReference type="SUPFAM" id="SSF75632">
    <property type="entry name" value="Cullin homology domain"/>
    <property type="match status" value="1"/>
</dbReference>
<dbReference type="EMBL" id="JABSTU010000005">
    <property type="protein sequence ID" value="KAH8032127.1"/>
    <property type="molecule type" value="Genomic_DNA"/>
</dbReference>
<proteinExistence type="inferred from homology"/>
<sequence length="508" mass="57606">MSSLAYFDKVEEHIEKESERAKQCLNESTVISIVRVLETELIGECMNDILEKEGPGIELMLQNWMMEDLAHAFRLVNRVQGGQKSFFKCVSKHLRDIGSLIVREEGDGVGLIPRLIELKSRVDRILRHCFDGDYLAEQVIAKDIEHILSLTEKSPELLSAFVDDTLRRGILRMTDQEIDSLLKKVAEIFGFLPDKDLFVSSYTQHLAKRLLSLLETLFKDLYHSDALTQEFNEAVSSSRMSLNKLHLNVRVLTAGFWPLSWATQPSNIPTVPGKAFETFRRFYLAKYKVRQLTLQPQLGSADMNAVFYGPWEEPSPSRDANSSASKPRTYTIQVSTPQMCVLMLFNNHDKLTFADIASETNFPEKDLTQALHSLCSGKSCGPVLTKTPATEQIEDCHVFAVNDAFTATGKEVKVQSACGRKESASTSCTDTKARIDEERKYNIDAAIVKVMKSRRMLSHENLVIEVTELLRARFTPSPGALKKRVDALIEREYMERETKDPHLYVYIP</sequence>
<evidence type="ECO:0000259" key="6">
    <source>
        <dbReference type="PROSITE" id="PS50069"/>
    </source>
</evidence>
<dbReference type="SUPFAM" id="SSF46785">
    <property type="entry name" value="Winged helix' DNA-binding domain"/>
    <property type="match status" value="1"/>
</dbReference>
<dbReference type="InterPro" id="IPR001373">
    <property type="entry name" value="Cullin_N"/>
</dbReference>